<dbReference type="AlphaFoldDB" id="Q0FJJ5"/>
<dbReference type="eggNOG" id="COG5614">
    <property type="taxonomic scope" value="Bacteria"/>
</dbReference>
<gene>
    <name evidence="1" type="ORF">R2601_08446</name>
</gene>
<dbReference type="Gene3D" id="2.40.10.270">
    <property type="entry name" value="Bacteriophage SPP1 head-tail adaptor protein"/>
    <property type="match status" value="1"/>
</dbReference>
<comment type="caution">
    <text evidence="1">The sequence shown here is derived from an EMBL/GenBank/DDBJ whole genome shotgun (WGS) entry which is preliminary data.</text>
</comment>
<dbReference type="EMBL" id="AATQ01000048">
    <property type="protein sequence ID" value="EAU44363.1"/>
    <property type="molecule type" value="Genomic_DNA"/>
</dbReference>
<dbReference type="InterPro" id="IPR008767">
    <property type="entry name" value="Phage_SPP1_head-tail_adaptor"/>
</dbReference>
<reference evidence="1 2" key="1">
    <citation type="journal article" date="2010" name="J. Bacteriol.">
        <title>Genome sequences of Pelagibaca bermudensis HTCC2601T and Maritimibacter alkaliphilus HTCC2654T, the type strains of two marine Roseobacter genera.</title>
        <authorList>
            <person name="Thrash J.C."/>
            <person name="Cho J.C."/>
            <person name="Ferriera S."/>
            <person name="Johnson J."/>
            <person name="Vergin K.L."/>
            <person name="Giovannoni S.J."/>
        </authorList>
    </citation>
    <scope>NUCLEOTIDE SEQUENCE [LARGE SCALE GENOMIC DNA]</scope>
    <source>
        <strain evidence="2">DSM 26914 / JCM 13377 / KCTC 12554 / HTCC2601</strain>
    </source>
</reference>
<dbReference type="InterPro" id="IPR038666">
    <property type="entry name" value="SSP1_head-tail_sf"/>
</dbReference>
<dbReference type="STRING" id="314265.R2601_08446"/>
<dbReference type="HOGENOM" id="CLU_147810_5_1_5"/>
<evidence type="ECO:0000313" key="1">
    <source>
        <dbReference type="EMBL" id="EAU44363.1"/>
    </source>
</evidence>
<sequence length="107" mass="11582">MNRRLVLEAPVVSPDGAGGQMESWTAMGTLWAEIRPKTGREATGEAGAMSVRAFRITVRGAPLGASNRPLPGQRFRQQTRLFRIVAVTEVEPGGLYLTCEAREEVAA</sequence>
<dbReference type="Proteomes" id="UP000006230">
    <property type="component" value="Unassembled WGS sequence"/>
</dbReference>
<name>Q0FJJ5_SALBH</name>
<keyword evidence="2" id="KW-1185">Reference proteome</keyword>
<evidence type="ECO:0000313" key="2">
    <source>
        <dbReference type="Proteomes" id="UP000006230"/>
    </source>
</evidence>
<protein>
    <submittedName>
        <fullName evidence="1">Putative phage tail-head adaptor</fullName>
    </submittedName>
</protein>
<proteinExistence type="predicted"/>
<dbReference type="Pfam" id="PF05521">
    <property type="entry name" value="Phage_HCP"/>
    <property type="match status" value="1"/>
</dbReference>
<accession>Q0FJJ5</accession>
<organism evidence="1 2">
    <name type="scientific">Salipiger bermudensis (strain DSM 26914 / JCM 13377 / KCTC 12554 / HTCC2601)</name>
    <name type="common">Pelagibaca bermudensis</name>
    <dbReference type="NCBI Taxonomy" id="314265"/>
    <lineage>
        <taxon>Bacteria</taxon>
        <taxon>Pseudomonadati</taxon>
        <taxon>Pseudomonadota</taxon>
        <taxon>Alphaproteobacteria</taxon>
        <taxon>Rhodobacterales</taxon>
        <taxon>Roseobacteraceae</taxon>
        <taxon>Salipiger</taxon>
    </lineage>
</organism>